<accession>A0A4Y6PUZ5</accession>
<dbReference type="PANTHER" id="PTHR38074">
    <property type="entry name" value="ALTERED INHERITANCE OF MITOCHONDRIA PROTEIN 24, MITOCHONDRIAL"/>
    <property type="match status" value="1"/>
</dbReference>
<dbReference type="Proteomes" id="UP000315995">
    <property type="component" value="Chromosome"/>
</dbReference>
<sequence>MARQSIDEFLRANAQQQGSTDRFVLETSEILEVNVDGHVWAKVGTMVDYNGEVRFERQSSFDGGMKKFLKKQVTGEGAVLMKMEGRGRVYLADRKKKIAVFDLAGQSMSVNGNDLLAMESGIDWDIEMTGGAGITSGGLFNMKLSGQGMVAITTKGKPLTLRPPFNATNCLSG</sequence>
<reference evidence="1 2" key="1">
    <citation type="submission" date="2019-06" db="EMBL/GenBank/DDBJ databases">
        <title>Persicimonas caeni gen. nov., sp. nov., a predatory bacterium isolated from solar saltern.</title>
        <authorList>
            <person name="Wang S."/>
        </authorList>
    </citation>
    <scope>NUCLEOTIDE SEQUENCE [LARGE SCALE GENOMIC DNA]</scope>
    <source>
        <strain evidence="1 2">YN101</strain>
    </source>
</reference>
<dbReference type="SUPFAM" id="SSF51219">
    <property type="entry name" value="TRAP-like"/>
    <property type="match status" value="1"/>
</dbReference>
<gene>
    <name evidence="1" type="ORF">FIV42_15815</name>
</gene>
<dbReference type="InterPro" id="IPR016031">
    <property type="entry name" value="Trp_RNA-bd_attenuator-like_dom"/>
</dbReference>
<keyword evidence="2" id="KW-1185">Reference proteome</keyword>
<dbReference type="Pfam" id="PF01987">
    <property type="entry name" value="AIM24"/>
    <property type="match status" value="1"/>
</dbReference>
<dbReference type="EMBL" id="CP041186">
    <property type="protein sequence ID" value="QDG52156.1"/>
    <property type="molecule type" value="Genomic_DNA"/>
</dbReference>
<proteinExistence type="predicted"/>
<dbReference type="InterPro" id="IPR002838">
    <property type="entry name" value="AIM24"/>
</dbReference>
<name>A0A4Y6PUZ5_PERCE</name>
<dbReference type="AlphaFoldDB" id="A0A4Y6PUZ5"/>
<organism evidence="1 2">
    <name type="scientific">Persicimonas caeni</name>
    <dbReference type="NCBI Taxonomy" id="2292766"/>
    <lineage>
        <taxon>Bacteria</taxon>
        <taxon>Deltaproteobacteria</taxon>
        <taxon>Bradymonadales</taxon>
        <taxon>Bradymonadaceae</taxon>
        <taxon>Persicimonas</taxon>
    </lineage>
</organism>
<dbReference type="RefSeq" id="WP_141198631.1">
    <property type="nucleotide sequence ID" value="NZ_CP041186.1"/>
</dbReference>
<evidence type="ECO:0000313" key="1">
    <source>
        <dbReference type="EMBL" id="QDG52156.1"/>
    </source>
</evidence>
<dbReference type="Gene3D" id="3.60.160.10">
    <property type="entry name" value="Mitochondrial biogenesis AIM24"/>
    <property type="match status" value="1"/>
</dbReference>
<protein>
    <submittedName>
        <fullName evidence="1">AIM24 family protein</fullName>
    </submittedName>
</protein>
<accession>A0A5B8Y7W1</accession>
<dbReference type="InterPro" id="IPR036983">
    <property type="entry name" value="AIM24_sf"/>
</dbReference>
<dbReference type="OrthoDB" id="9787732at2"/>
<evidence type="ECO:0000313" key="2">
    <source>
        <dbReference type="Proteomes" id="UP000315995"/>
    </source>
</evidence>
<dbReference type="PANTHER" id="PTHR38074:SF1">
    <property type="entry name" value="ALTERED INHERITANCE OF MITOCHONDRIA PROTEIN 24, MITOCHONDRIAL"/>
    <property type="match status" value="1"/>
</dbReference>